<dbReference type="RefSeq" id="WP_200748014.1">
    <property type="nucleotide sequence ID" value="NZ_JAEOAH010000004.1"/>
</dbReference>
<sequence length="213" mass="23491">MLNIRTYTLGPVQTNCYIVSNKQKECLIFDPGSEGEQLVQQLRALNLRPLAILLTHAHFDHIGAVDAVRAVFEVPVYLHKAETNWLLDPMKNGSGRYAELPNITVRPADHLLDKPQELTIGTFTFDIVHTPGHSPGSVSFIFKDEGFAIVGDTLFQGSVGRTDLLGGNEKVLLKSIHDQLLSLDEDLIVYPGHGDATTVGTEMEQNPFLNGFL</sequence>
<organism evidence="6 7">
    <name type="scientific">Viridibacillus soli</name>
    <dbReference type="NCBI Taxonomy" id="2798301"/>
    <lineage>
        <taxon>Bacteria</taxon>
        <taxon>Bacillati</taxon>
        <taxon>Bacillota</taxon>
        <taxon>Bacilli</taxon>
        <taxon>Bacillales</taxon>
        <taxon>Caryophanaceae</taxon>
        <taxon>Viridibacillus</taxon>
    </lineage>
</organism>
<dbReference type="SUPFAM" id="SSF56281">
    <property type="entry name" value="Metallo-hydrolase/oxidoreductase"/>
    <property type="match status" value="1"/>
</dbReference>
<feature type="domain" description="Metallo-beta-lactamase" evidence="5">
    <location>
        <begin position="13"/>
        <end position="193"/>
    </location>
</feature>
<dbReference type="Gene3D" id="3.60.15.10">
    <property type="entry name" value="Ribonuclease Z/Hydroxyacylglutathione hydrolase-like"/>
    <property type="match status" value="1"/>
</dbReference>
<name>A0ABS1H4L9_9BACL</name>
<accession>A0ABS1H4L9</accession>
<dbReference type="InterPro" id="IPR051453">
    <property type="entry name" value="MBL_Glyoxalase_II"/>
</dbReference>
<evidence type="ECO:0000256" key="3">
    <source>
        <dbReference type="ARBA" id="ARBA00022801"/>
    </source>
</evidence>
<comment type="cofactor">
    <cofactor evidence="1">
        <name>Zn(2+)</name>
        <dbReference type="ChEBI" id="CHEBI:29105"/>
    </cofactor>
</comment>
<evidence type="ECO:0000256" key="2">
    <source>
        <dbReference type="ARBA" id="ARBA00022723"/>
    </source>
</evidence>
<evidence type="ECO:0000313" key="7">
    <source>
        <dbReference type="Proteomes" id="UP000618943"/>
    </source>
</evidence>
<evidence type="ECO:0000259" key="5">
    <source>
        <dbReference type="SMART" id="SM00849"/>
    </source>
</evidence>
<dbReference type="EMBL" id="JAEOAH010000004">
    <property type="protein sequence ID" value="MBK3493998.1"/>
    <property type="molecule type" value="Genomic_DNA"/>
</dbReference>
<dbReference type="InterPro" id="IPR001279">
    <property type="entry name" value="Metallo-B-lactamas"/>
</dbReference>
<keyword evidence="4" id="KW-0862">Zinc</keyword>
<dbReference type="PANTHER" id="PTHR46233:SF3">
    <property type="entry name" value="HYDROXYACYLGLUTATHIONE HYDROLASE GLOC"/>
    <property type="match status" value="1"/>
</dbReference>
<protein>
    <submittedName>
        <fullName evidence="6">MBL fold metallo-hydrolase</fullName>
    </submittedName>
</protein>
<gene>
    <name evidence="6" type="ORF">JFL43_03810</name>
</gene>
<keyword evidence="3" id="KW-0378">Hydrolase</keyword>
<dbReference type="CDD" id="cd06262">
    <property type="entry name" value="metallo-hydrolase-like_MBL-fold"/>
    <property type="match status" value="1"/>
</dbReference>
<comment type="caution">
    <text evidence="6">The sequence shown here is derived from an EMBL/GenBank/DDBJ whole genome shotgun (WGS) entry which is preliminary data.</text>
</comment>
<dbReference type="Proteomes" id="UP000618943">
    <property type="component" value="Unassembled WGS sequence"/>
</dbReference>
<reference evidence="6 7" key="1">
    <citation type="submission" date="2020-12" db="EMBL/GenBank/DDBJ databases">
        <title>YIM B01967 draft genome.</title>
        <authorList>
            <person name="Yan X."/>
        </authorList>
    </citation>
    <scope>NUCLEOTIDE SEQUENCE [LARGE SCALE GENOMIC DNA]</scope>
    <source>
        <strain evidence="6 7">YIM B01967</strain>
    </source>
</reference>
<dbReference type="PANTHER" id="PTHR46233">
    <property type="entry name" value="HYDROXYACYLGLUTATHIONE HYDROLASE GLOC"/>
    <property type="match status" value="1"/>
</dbReference>
<evidence type="ECO:0000313" key="6">
    <source>
        <dbReference type="EMBL" id="MBK3493998.1"/>
    </source>
</evidence>
<dbReference type="SMART" id="SM00849">
    <property type="entry name" value="Lactamase_B"/>
    <property type="match status" value="1"/>
</dbReference>
<dbReference type="Pfam" id="PF00753">
    <property type="entry name" value="Lactamase_B"/>
    <property type="match status" value="1"/>
</dbReference>
<keyword evidence="2" id="KW-0479">Metal-binding</keyword>
<keyword evidence="7" id="KW-1185">Reference proteome</keyword>
<evidence type="ECO:0000256" key="1">
    <source>
        <dbReference type="ARBA" id="ARBA00001947"/>
    </source>
</evidence>
<proteinExistence type="predicted"/>
<dbReference type="InterPro" id="IPR036866">
    <property type="entry name" value="RibonucZ/Hydroxyglut_hydro"/>
</dbReference>
<evidence type="ECO:0000256" key="4">
    <source>
        <dbReference type="ARBA" id="ARBA00022833"/>
    </source>
</evidence>